<evidence type="ECO:0000313" key="8">
    <source>
        <dbReference type="Proteomes" id="UP000605986"/>
    </source>
</evidence>
<comment type="caution">
    <text evidence="7">The sequence shown here is derived from an EMBL/GenBank/DDBJ whole genome shotgun (WGS) entry which is preliminary data.</text>
</comment>
<feature type="region of interest" description="Disordered" evidence="4">
    <location>
        <begin position="599"/>
        <end position="625"/>
    </location>
</feature>
<feature type="region of interest" description="Disordered" evidence="4">
    <location>
        <begin position="770"/>
        <end position="789"/>
    </location>
</feature>
<dbReference type="Pfam" id="PF20237">
    <property type="entry name" value="DUF6594"/>
    <property type="match status" value="1"/>
</dbReference>
<dbReference type="GO" id="GO:0000976">
    <property type="term" value="F:transcription cis-regulatory region binding"/>
    <property type="evidence" value="ECO:0007669"/>
    <property type="project" value="TreeGrafter"/>
</dbReference>
<keyword evidence="2" id="KW-0539">Nucleus</keyword>
<feature type="transmembrane region" description="Helical" evidence="5">
    <location>
        <begin position="837"/>
        <end position="859"/>
    </location>
</feature>
<comment type="subcellular location">
    <subcellularLocation>
        <location evidence="1">Nucleus</location>
    </subcellularLocation>
</comment>
<evidence type="ECO:0000259" key="6">
    <source>
        <dbReference type="Pfam" id="PF20237"/>
    </source>
</evidence>
<dbReference type="EMBL" id="JAADJG010000289">
    <property type="protein sequence ID" value="KAF4449364.1"/>
    <property type="molecule type" value="Genomic_DNA"/>
</dbReference>
<feature type="region of interest" description="Disordered" evidence="4">
    <location>
        <begin position="562"/>
        <end position="583"/>
    </location>
</feature>
<evidence type="ECO:0000256" key="2">
    <source>
        <dbReference type="ARBA" id="ARBA00023242"/>
    </source>
</evidence>
<dbReference type="Proteomes" id="UP000605986">
    <property type="component" value="Unassembled WGS sequence"/>
</dbReference>
<gene>
    <name evidence="7" type="ORF">F53441_7343</name>
</gene>
<sequence length="915" mass="103003">MSETTAPQGRRRVTLDQNRRTWKSEEIDDFLLTIDQTPSSQCGPFSAFFAKVDNPSPIDTDAISSQSSFSTTATSPELQFQNPALPIEFLPPDIKYSSSRLLPSLKNEPADSHTIADIVANIELYSASTVAQSLSDNDPEPSDEDRPESLVQRGCSISRAISTSLFQDPEIDALFSHYHLHITSLMIPVDHSENPYRHLYVSTAVEGIISRGSHAKKSREMVYRALYQSLLASAAYHRWYCDKHQTHYRETGARYRYLAMQSLKDAIEDAAPETNYQLLIMTILSFITIGVLSGDGDDFIIHIKAAAQLRNLRTTWKLLSRASRQLNEISAFLTMLCRTVSFFPSPGPWIGYNERLIEAEDRLIESSGCYEFVYGITASIAAAINQTCHLAEQLAQLRHNKHDIPDEILRACEELGNRLQSWTFESETITSISRSDTFAFLTLTHEAKAWHAAALVFYYTRIQGVEPVDLFQETDQVLTHLLAADEVKSSPPITWPAFIACCNVLKDKRDAWREWWENLLSYKVGSIEKQWEIIQQVWEIVDQAEKDRVIIDWTKANKTMENEDLEKAAVPNTESDSARPEESTRPIMALRAGIRIADGHADTETDPPSPRVHDFAGRSTGRQGLPRQSSFWARVLGGEKETEGPQFMHSMPAQFINTTGAGQIMQTIQFTRPVQLDSKGPEAEKFKFEVLHRYNILSCRSRVLRHLEADPSLGDDEFSDQVFQDLSRYSSASRDYRAFRTDEGYLFPSDRMDRIIGAMVMLEERRRDLEGLRKSSEKSETTMEATEDLGETSMKVKELMEEIDELRSHLNEEFQEAVLSITSGITDANKAKERKALWSRLIMALVGGFALIGPMLIMVLHPTKLTSLLTTSIFTFAAAVCLAVFMKDSEPKDVIGFTAAYAAVLVVFIGTGGGT</sequence>
<feature type="compositionally biased region" description="Basic and acidic residues" evidence="4">
    <location>
        <begin position="770"/>
        <end position="781"/>
    </location>
</feature>
<accession>A0A8H4KHQ6</accession>
<protein>
    <submittedName>
        <fullName evidence="7">Lysyl oxidase-like protein 2 3 4</fullName>
    </submittedName>
</protein>
<keyword evidence="8" id="KW-1185">Reference proteome</keyword>
<dbReference type="InterPro" id="IPR046529">
    <property type="entry name" value="DUF6594"/>
</dbReference>
<reference evidence="7" key="1">
    <citation type="submission" date="2020-01" db="EMBL/GenBank/DDBJ databases">
        <title>Identification and distribution of gene clusters putatively required for synthesis of sphingolipid metabolism inhibitors in phylogenetically diverse species of the filamentous fungus Fusarium.</title>
        <authorList>
            <person name="Kim H.-S."/>
            <person name="Busman M."/>
            <person name="Brown D.W."/>
            <person name="Divon H."/>
            <person name="Uhlig S."/>
            <person name="Proctor R.H."/>
        </authorList>
    </citation>
    <scope>NUCLEOTIDE SEQUENCE</scope>
    <source>
        <strain evidence="7">NRRL 53441</strain>
    </source>
</reference>
<dbReference type="PANTHER" id="PTHR37534">
    <property type="entry name" value="TRANSCRIPTIONAL ACTIVATOR PROTEIN UGA3"/>
    <property type="match status" value="1"/>
</dbReference>
<dbReference type="InterPro" id="IPR021858">
    <property type="entry name" value="Fun_TF"/>
</dbReference>
<evidence type="ECO:0000256" key="4">
    <source>
        <dbReference type="SAM" id="MobiDB-lite"/>
    </source>
</evidence>
<keyword evidence="3" id="KW-0175">Coiled coil</keyword>
<dbReference type="PANTHER" id="PTHR37534:SF7">
    <property type="entry name" value="TRANSCRIPTIONAL ACTIVATOR PROTEIN UGA3"/>
    <property type="match status" value="1"/>
</dbReference>
<dbReference type="OrthoDB" id="3477330at2759"/>
<dbReference type="Pfam" id="PF11951">
    <property type="entry name" value="Fungal_trans_2"/>
    <property type="match status" value="1"/>
</dbReference>
<evidence type="ECO:0000313" key="7">
    <source>
        <dbReference type="EMBL" id="KAF4449364.1"/>
    </source>
</evidence>
<organism evidence="7 8">
    <name type="scientific">Fusarium austroafricanum</name>
    <dbReference type="NCBI Taxonomy" id="2364996"/>
    <lineage>
        <taxon>Eukaryota</taxon>
        <taxon>Fungi</taxon>
        <taxon>Dikarya</taxon>
        <taxon>Ascomycota</taxon>
        <taxon>Pezizomycotina</taxon>
        <taxon>Sordariomycetes</taxon>
        <taxon>Hypocreomycetidae</taxon>
        <taxon>Hypocreales</taxon>
        <taxon>Nectriaceae</taxon>
        <taxon>Fusarium</taxon>
        <taxon>Fusarium concolor species complex</taxon>
    </lineage>
</organism>
<feature type="compositionally biased region" description="Acidic residues" evidence="4">
    <location>
        <begin position="137"/>
        <end position="146"/>
    </location>
</feature>
<keyword evidence="5" id="KW-0472">Membrane</keyword>
<dbReference type="GO" id="GO:0045944">
    <property type="term" value="P:positive regulation of transcription by RNA polymerase II"/>
    <property type="evidence" value="ECO:0007669"/>
    <property type="project" value="TreeGrafter"/>
</dbReference>
<keyword evidence="5" id="KW-1133">Transmembrane helix</keyword>
<evidence type="ECO:0000256" key="5">
    <source>
        <dbReference type="SAM" id="Phobius"/>
    </source>
</evidence>
<feature type="transmembrane region" description="Helical" evidence="5">
    <location>
        <begin position="894"/>
        <end position="913"/>
    </location>
</feature>
<dbReference type="AlphaFoldDB" id="A0A8H4KHQ6"/>
<feature type="region of interest" description="Disordered" evidence="4">
    <location>
        <begin position="131"/>
        <end position="151"/>
    </location>
</feature>
<feature type="transmembrane region" description="Helical" evidence="5">
    <location>
        <begin position="865"/>
        <end position="885"/>
    </location>
</feature>
<dbReference type="GO" id="GO:0003700">
    <property type="term" value="F:DNA-binding transcription factor activity"/>
    <property type="evidence" value="ECO:0007669"/>
    <property type="project" value="TreeGrafter"/>
</dbReference>
<evidence type="ECO:0000256" key="1">
    <source>
        <dbReference type="ARBA" id="ARBA00004123"/>
    </source>
</evidence>
<feature type="coiled-coil region" evidence="3">
    <location>
        <begin position="789"/>
        <end position="816"/>
    </location>
</feature>
<evidence type="ECO:0000256" key="3">
    <source>
        <dbReference type="SAM" id="Coils"/>
    </source>
</evidence>
<dbReference type="GO" id="GO:0005634">
    <property type="term" value="C:nucleus"/>
    <property type="evidence" value="ECO:0007669"/>
    <property type="project" value="UniProtKB-SubCell"/>
</dbReference>
<keyword evidence="5" id="KW-0812">Transmembrane</keyword>
<name>A0A8H4KHQ6_9HYPO</name>
<feature type="domain" description="DUF6594" evidence="6">
    <location>
        <begin position="766"/>
        <end position="906"/>
    </location>
</feature>
<proteinExistence type="predicted"/>